<comment type="caution">
    <text evidence="1">The sequence shown here is derived from an EMBL/GenBank/DDBJ whole genome shotgun (WGS) entry which is preliminary data.</text>
</comment>
<evidence type="ECO:0000313" key="2">
    <source>
        <dbReference type="Proteomes" id="UP001153269"/>
    </source>
</evidence>
<accession>A0A9N7Y8P0</accession>
<reference evidence="1" key="1">
    <citation type="submission" date="2020-03" db="EMBL/GenBank/DDBJ databases">
        <authorList>
            <person name="Weist P."/>
        </authorList>
    </citation>
    <scope>NUCLEOTIDE SEQUENCE</scope>
</reference>
<evidence type="ECO:0000313" key="1">
    <source>
        <dbReference type="EMBL" id="CAB1416867.1"/>
    </source>
</evidence>
<name>A0A9N7Y8P0_PLEPL</name>
<proteinExistence type="predicted"/>
<dbReference type="EMBL" id="CADEAL010000229">
    <property type="protein sequence ID" value="CAB1416867.1"/>
    <property type="molecule type" value="Genomic_DNA"/>
</dbReference>
<sequence>MCAVGFCAECAQWASAQNVRNGLLRMMCAIGFCAECAQWASAQEAARTNKLLWCGADPREPRDGSVLCNNTRGAAGGGCEGGPRVDGGNALYLADAWHHTASTYSVSPVHLLLICCGPLWRAETATSADLIIISINIICHFKQTPEDGGCFLAHRNSSS</sequence>
<protein>
    <submittedName>
        <fullName evidence="1">Uncharacterized protein</fullName>
    </submittedName>
</protein>
<dbReference type="AlphaFoldDB" id="A0A9N7Y8P0"/>
<dbReference type="Proteomes" id="UP001153269">
    <property type="component" value="Unassembled WGS sequence"/>
</dbReference>
<keyword evidence="2" id="KW-1185">Reference proteome</keyword>
<organism evidence="1 2">
    <name type="scientific">Pleuronectes platessa</name>
    <name type="common">European plaice</name>
    <dbReference type="NCBI Taxonomy" id="8262"/>
    <lineage>
        <taxon>Eukaryota</taxon>
        <taxon>Metazoa</taxon>
        <taxon>Chordata</taxon>
        <taxon>Craniata</taxon>
        <taxon>Vertebrata</taxon>
        <taxon>Euteleostomi</taxon>
        <taxon>Actinopterygii</taxon>
        <taxon>Neopterygii</taxon>
        <taxon>Teleostei</taxon>
        <taxon>Neoteleostei</taxon>
        <taxon>Acanthomorphata</taxon>
        <taxon>Carangaria</taxon>
        <taxon>Pleuronectiformes</taxon>
        <taxon>Pleuronectoidei</taxon>
        <taxon>Pleuronectidae</taxon>
        <taxon>Pleuronectes</taxon>
    </lineage>
</organism>
<gene>
    <name evidence="1" type="ORF">PLEPLA_LOCUS4660</name>
</gene>